<keyword evidence="2" id="KW-0489">Methyltransferase</keyword>
<evidence type="ECO:0000259" key="1">
    <source>
        <dbReference type="Pfam" id="PF08241"/>
    </source>
</evidence>
<dbReference type="InterPro" id="IPR013216">
    <property type="entry name" value="Methyltransf_11"/>
</dbReference>
<sequence length="238" mass="27362">MDSADEPTAQDAYDELAEEYAARVDEKPYNADLDFPAMTSLVPNVDGKRVLDAGCGSGRYSEWLLDRGADVLAVDASEEMVHHARERVGNRAHVRRADLGEPLGFAEDNEFDVIVSALVLHYVEDWRELFAEFARIVKPDGVLLCSLQHPIDDYRRLEIENYFEVERQTDTWSSFGTPVEMPFYWRPLSEVINPILEAGFQLKTITEPQPTAEFKEKRPVRYEKVMRRPTFLCLKAFR</sequence>
<dbReference type="EMBL" id="JBHTAX010000001">
    <property type="protein sequence ID" value="MFC7188707.1"/>
    <property type="molecule type" value="Genomic_DNA"/>
</dbReference>
<feature type="domain" description="Methyltransferase type 11" evidence="1">
    <location>
        <begin position="51"/>
        <end position="145"/>
    </location>
</feature>
<dbReference type="GO" id="GO:0008168">
    <property type="term" value="F:methyltransferase activity"/>
    <property type="evidence" value="ECO:0007669"/>
    <property type="project" value="UniProtKB-KW"/>
</dbReference>
<dbReference type="SUPFAM" id="SSF53335">
    <property type="entry name" value="S-adenosyl-L-methionine-dependent methyltransferases"/>
    <property type="match status" value="1"/>
</dbReference>
<dbReference type="InterPro" id="IPR029063">
    <property type="entry name" value="SAM-dependent_MTases_sf"/>
</dbReference>
<gene>
    <name evidence="2" type="ORF">ACFQL7_01790</name>
</gene>
<name>A0ABD5YIJ9_9EURY</name>
<dbReference type="Proteomes" id="UP001596417">
    <property type="component" value="Unassembled WGS sequence"/>
</dbReference>
<dbReference type="AlphaFoldDB" id="A0ABD5YIJ9"/>
<dbReference type="CDD" id="cd02440">
    <property type="entry name" value="AdoMet_MTases"/>
    <property type="match status" value="1"/>
</dbReference>
<dbReference type="RefSeq" id="WP_264555316.1">
    <property type="nucleotide sequence ID" value="NZ_CP109979.1"/>
</dbReference>
<comment type="caution">
    <text evidence="2">The sequence shown here is derived from an EMBL/GenBank/DDBJ whole genome shotgun (WGS) entry which is preliminary data.</text>
</comment>
<reference evidence="2 3" key="1">
    <citation type="journal article" date="2019" name="Int. J. Syst. Evol. Microbiol.">
        <title>The Global Catalogue of Microorganisms (GCM) 10K type strain sequencing project: providing services to taxonomists for standard genome sequencing and annotation.</title>
        <authorList>
            <consortium name="The Broad Institute Genomics Platform"/>
            <consortium name="The Broad Institute Genome Sequencing Center for Infectious Disease"/>
            <person name="Wu L."/>
            <person name="Ma J."/>
        </authorList>
    </citation>
    <scope>NUCLEOTIDE SEQUENCE [LARGE SCALE GENOMIC DNA]</scope>
    <source>
        <strain evidence="2 3">RDMS1</strain>
    </source>
</reference>
<accession>A0ABD5YIJ9</accession>
<dbReference type="PANTHER" id="PTHR43464:SF94">
    <property type="entry name" value="MALONYL-[ACYL-CARRIER PROTEIN] O-METHYLTRANSFERASE"/>
    <property type="match status" value="1"/>
</dbReference>
<dbReference type="Pfam" id="PF08241">
    <property type="entry name" value="Methyltransf_11"/>
    <property type="match status" value="1"/>
</dbReference>
<dbReference type="Gene3D" id="3.40.50.150">
    <property type="entry name" value="Vaccinia Virus protein VP39"/>
    <property type="match status" value="1"/>
</dbReference>
<dbReference type="GO" id="GO:0032259">
    <property type="term" value="P:methylation"/>
    <property type="evidence" value="ECO:0007669"/>
    <property type="project" value="UniProtKB-KW"/>
</dbReference>
<organism evidence="2 3">
    <name type="scientific">Halocatena marina</name>
    <dbReference type="NCBI Taxonomy" id="2934937"/>
    <lineage>
        <taxon>Archaea</taxon>
        <taxon>Methanobacteriati</taxon>
        <taxon>Methanobacteriota</taxon>
        <taxon>Stenosarchaea group</taxon>
        <taxon>Halobacteria</taxon>
        <taxon>Halobacteriales</taxon>
        <taxon>Natronomonadaceae</taxon>
        <taxon>Halocatena</taxon>
    </lineage>
</organism>
<keyword evidence="3" id="KW-1185">Reference proteome</keyword>
<dbReference type="EC" id="2.1.1.-" evidence="2"/>
<keyword evidence="2" id="KW-0808">Transferase</keyword>
<dbReference type="GeneID" id="76198255"/>
<evidence type="ECO:0000313" key="3">
    <source>
        <dbReference type="Proteomes" id="UP001596417"/>
    </source>
</evidence>
<evidence type="ECO:0000313" key="2">
    <source>
        <dbReference type="EMBL" id="MFC7188707.1"/>
    </source>
</evidence>
<dbReference type="PANTHER" id="PTHR43464">
    <property type="entry name" value="METHYLTRANSFERASE"/>
    <property type="match status" value="1"/>
</dbReference>
<proteinExistence type="predicted"/>
<protein>
    <submittedName>
        <fullName evidence="2">Class I SAM-dependent methyltransferase</fullName>
        <ecNumber evidence="2">2.1.1.-</ecNumber>
    </submittedName>
</protein>